<evidence type="ECO:0000256" key="1">
    <source>
        <dbReference type="ARBA" id="ARBA00023125"/>
    </source>
</evidence>
<dbReference type="InterPro" id="IPR006119">
    <property type="entry name" value="Resolv_N"/>
</dbReference>
<keyword evidence="5" id="KW-1185">Reference proteome</keyword>
<dbReference type="Pfam" id="PF07508">
    <property type="entry name" value="Recombinase"/>
    <property type="match status" value="1"/>
</dbReference>
<reference evidence="4" key="1">
    <citation type="submission" date="2022-06" db="EMBL/GenBank/DDBJ databases">
        <title>Complete genome sequence of Streptomyces nigrescens HEK616.</title>
        <authorList>
            <person name="Asamizu S."/>
            <person name="Onaka H."/>
        </authorList>
    </citation>
    <scope>NUCLEOTIDE SEQUENCE</scope>
    <source>
        <strain evidence="4">HEK616</strain>
    </source>
</reference>
<keyword evidence="1" id="KW-0238">DNA-binding</keyword>
<dbReference type="Gene3D" id="3.40.50.1390">
    <property type="entry name" value="Resolvase, N-terminal catalytic domain"/>
    <property type="match status" value="1"/>
</dbReference>
<dbReference type="PANTHER" id="PTHR30461">
    <property type="entry name" value="DNA-INVERTASE FROM LAMBDOID PROPHAGE"/>
    <property type="match status" value="1"/>
</dbReference>
<dbReference type="CDD" id="cd00338">
    <property type="entry name" value="Ser_Recombinase"/>
    <property type="match status" value="1"/>
</dbReference>
<dbReference type="Pfam" id="PF00239">
    <property type="entry name" value="Resolvase"/>
    <property type="match status" value="1"/>
</dbReference>
<accession>A0ABN6R215</accession>
<dbReference type="InterPro" id="IPR036162">
    <property type="entry name" value="Resolvase-like_N_sf"/>
</dbReference>
<evidence type="ECO:0000313" key="5">
    <source>
        <dbReference type="Proteomes" id="UP001059597"/>
    </source>
</evidence>
<keyword evidence="2" id="KW-0233">DNA recombination</keyword>
<dbReference type="SMART" id="SM00857">
    <property type="entry name" value="Resolvase"/>
    <property type="match status" value="1"/>
</dbReference>
<dbReference type="SUPFAM" id="SSF53041">
    <property type="entry name" value="Resolvase-like"/>
    <property type="match status" value="1"/>
</dbReference>
<evidence type="ECO:0000256" key="2">
    <source>
        <dbReference type="ARBA" id="ARBA00023172"/>
    </source>
</evidence>
<dbReference type="InterPro" id="IPR050639">
    <property type="entry name" value="SSR_resolvase"/>
</dbReference>
<dbReference type="InterPro" id="IPR011109">
    <property type="entry name" value="DNA_bind_recombinase_dom"/>
</dbReference>
<protein>
    <recommendedName>
        <fullName evidence="3">Recombinase domain-containing protein</fullName>
    </recommendedName>
</protein>
<proteinExistence type="predicted"/>
<evidence type="ECO:0000313" key="4">
    <source>
        <dbReference type="EMBL" id="BDM70628.1"/>
    </source>
</evidence>
<dbReference type="EMBL" id="AP026073">
    <property type="protein sequence ID" value="BDM70628.1"/>
    <property type="molecule type" value="Genomic_DNA"/>
</dbReference>
<sequence>MHREDADELAALGFTNEELTELGLDQPASGDPVSLVDAYIRRSKKREDLATLRAHLRDIVRWARAEDLQIRHVWFEQRSASKAHVRRDAFENAKAAVLAGRSKTLAVWKTDRFDRRGMGAVGNVLDALDERRARLVSVSEGLDSSKGGRMIFAFLSERARDEARDIALRVQTGLDAHRILGRAPGGQAPYGIKRLGDGKVGPHPEEYPTARKIADALLSGEAGTTIAHRLTAEGATTRTGRHWSANAIARMAASPLWAGLVPHRERHQDEYGNPIDKWGWRAEPLIGSDGHPVVCGTGVVSLTEWYAIKAQIASRTVRGLGSHHGVKQAGKLLTGIMQCPHCGVGVVSGGDSYRCRTRMEGGPAACVGVRTSATRADWQVGESWVTHVSALEPDDPVLHEIARRWLAYQDPEMDERRKHVSAALDDAERRAEVLDDAFYVHGRMKEERYRALSSALTDQIAAHNAELNELRRQSDLTPLLDGELLAEAWQAAELADKRMLLRCAINGLKLTPSTGQGDRRPIGDRLEFDWVSGSGVAE</sequence>
<dbReference type="RefSeq" id="WP_261954342.1">
    <property type="nucleotide sequence ID" value="NZ_AP026073.1"/>
</dbReference>
<dbReference type="InterPro" id="IPR038109">
    <property type="entry name" value="DNA_bind_recomb_sf"/>
</dbReference>
<dbReference type="PROSITE" id="PS51737">
    <property type="entry name" value="RECOMBINASE_DNA_BIND"/>
    <property type="match status" value="1"/>
</dbReference>
<feature type="domain" description="Recombinase" evidence="3">
    <location>
        <begin position="189"/>
        <end position="319"/>
    </location>
</feature>
<gene>
    <name evidence="4" type="ORF">HEK616_41150</name>
</gene>
<dbReference type="PANTHER" id="PTHR30461:SF2">
    <property type="entry name" value="SERINE RECOMBINASE PINE-RELATED"/>
    <property type="match status" value="1"/>
</dbReference>
<evidence type="ECO:0000259" key="3">
    <source>
        <dbReference type="PROSITE" id="PS51737"/>
    </source>
</evidence>
<name>A0ABN6R215_STRNI</name>
<dbReference type="Proteomes" id="UP001059597">
    <property type="component" value="Chromosome"/>
</dbReference>
<dbReference type="Gene3D" id="3.90.1750.20">
    <property type="entry name" value="Putative Large Serine Recombinase, Chain B, Domain 2"/>
    <property type="match status" value="1"/>
</dbReference>
<organism evidence="4 5">
    <name type="scientific">Streptomyces nigrescens</name>
    <dbReference type="NCBI Taxonomy" id="1920"/>
    <lineage>
        <taxon>Bacteria</taxon>
        <taxon>Bacillati</taxon>
        <taxon>Actinomycetota</taxon>
        <taxon>Actinomycetes</taxon>
        <taxon>Kitasatosporales</taxon>
        <taxon>Streptomycetaceae</taxon>
        <taxon>Streptomyces</taxon>
    </lineage>
</organism>